<evidence type="ECO:0000256" key="8">
    <source>
        <dbReference type="ARBA" id="ARBA00022723"/>
    </source>
</evidence>
<evidence type="ECO:0000256" key="1">
    <source>
        <dbReference type="ARBA" id="ARBA00001946"/>
    </source>
</evidence>
<evidence type="ECO:0000313" key="18">
    <source>
        <dbReference type="Proteomes" id="UP000000442"/>
    </source>
</evidence>
<evidence type="ECO:0000256" key="4">
    <source>
        <dbReference type="ARBA" id="ARBA00007837"/>
    </source>
</evidence>
<dbReference type="RefSeq" id="WP_012663080.1">
    <property type="nucleotide sequence ID" value="NC_012108.1"/>
</dbReference>
<dbReference type="InterPro" id="IPR036637">
    <property type="entry name" value="Phosphohistidine_dom_sf"/>
</dbReference>
<dbReference type="UniPathway" id="UPA00138"/>
<dbReference type="eggNOG" id="COG3848">
    <property type="taxonomic scope" value="Bacteria"/>
</dbReference>
<evidence type="ECO:0000256" key="11">
    <source>
        <dbReference type="ARBA" id="ARBA00022840"/>
    </source>
</evidence>
<comment type="pathway">
    <text evidence="3">Carbohydrate biosynthesis; gluconeogenesis.</text>
</comment>
<evidence type="ECO:0000256" key="3">
    <source>
        <dbReference type="ARBA" id="ARBA00004742"/>
    </source>
</evidence>
<evidence type="ECO:0000256" key="12">
    <source>
        <dbReference type="ARBA" id="ARBA00022842"/>
    </source>
</evidence>
<evidence type="ECO:0000256" key="13">
    <source>
        <dbReference type="ARBA" id="ARBA00033470"/>
    </source>
</evidence>
<feature type="domain" description="Pyruvate phosphate dikinase AMP/ATP-binding" evidence="16">
    <location>
        <begin position="139"/>
        <end position="442"/>
    </location>
</feature>
<dbReference type="PANTHER" id="PTHR43030:SF1">
    <property type="entry name" value="PHOSPHOENOLPYRUVATE SYNTHASE"/>
    <property type="match status" value="1"/>
</dbReference>
<dbReference type="Gene3D" id="3.50.30.10">
    <property type="entry name" value="Phosphohistidine domain"/>
    <property type="match status" value="1"/>
</dbReference>
<evidence type="ECO:0000256" key="6">
    <source>
        <dbReference type="ARBA" id="ARBA00021623"/>
    </source>
</evidence>
<dbReference type="GO" id="GO:0008986">
    <property type="term" value="F:pyruvate, water dikinase activity"/>
    <property type="evidence" value="ECO:0007669"/>
    <property type="project" value="UniProtKB-EC"/>
</dbReference>
<keyword evidence="11" id="KW-0067">ATP-binding</keyword>
<evidence type="ECO:0000256" key="5">
    <source>
        <dbReference type="ARBA" id="ARBA00011996"/>
    </source>
</evidence>
<dbReference type="KEGG" id="dat:HRM2_07180"/>
<proteinExistence type="inferred from homology"/>
<comment type="similarity">
    <text evidence="4">Belongs to the PEP-utilizing enzyme family.</text>
</comment>
<comment type="catalytic activity">
    <reaction evidence="14">
        <text>pyruvate + ATP + H2O = phosphoenolpyruvate + AMP + phosphate + 2 H(+)</text>
        <dbReference type="Rhea" id="RHEA:11364"/>
        <dbReference type="ChEBI" id="CHEBI:15361"/>
        <dbReference type="ChEBI" id="CHEBI:15377"/>
        <dbReference type="ChEBI" id="CHEBI:15378"/>
        <dbReference type="ChEBI" id="CHEBI:30616"/>
        <dbReference type="ChEBI" id="CHEBI:43474"/>
        <dbReference type="ChEBI" id="CHEBI:58702"/>
        <dbReference type="ChEBI" id="CHEBI:456215"/>
        <dbReference type="EC" id="2.7.9.2"/>
    </reaction>
</comment>
<keyword evidence="7 17" id="KW-0808">Transferase</keyword>
<dbReference type="AlphaFoldDB" id="C0QJH9"/>
<dbReference type="InterPro" id="IPR002192">
    <property type="entry name" value="PPDK_AMP/ATP-bd"/>
</dbReference>
<evidence type="ECO:0000256" key="2">
    <source>
        <dbReference type="ARBA" id="ARBA00002988"/>
    </source>
</evidence>
<keyword evidence="18" id="KW-1185">Reference proteome</keyword>
<comment type="cofactor">
    <cofactor evidence="1">
        <name>Mg(2+)</name>
        <dbReference type="ChEBI" id="CHEBI:18420"/>
    </cofactor>
</comment>
<dbReference type="Pfam" id="PF01326">
    <property type="entry name" value="PPDK_N"/>
    <property type="match status" value="1"/>
</dbReference>
<dbReference type="STRING" id="177437.HRM2_07180"/>
<evidence type="ECO:0000256" key="14">
    <source>
        <dbReference type="ARBA" id="ARBA00047700"/>
    </source>
</evidence>
<dbReference type="SUPFAM" id="SSF56059">
    <property type="entry name" value="Glutathione synthetase ATP-binding domain-like"/>
    <property type="match status" value="1"/>
</dbReference>
<dbReference type="EC" id="2.7.9.2" evidence="5"/>
<evidence type="ECO:0000313" key="17">
    <source>
        <dbReference type="EMBL" id="ACN13832.1"/>
    </source>
</evidence>
<accession>C0QJH9</accession>
<dbReference type="Gene3D" id="3.30.470.20">
    <property type="entry name" value="ATP-grasp fold, B domain"/>
    <property type="match status" value="1"/>
</dbReference>
<dbReference type="InterPro" id="IPR008279">
    <property type="entry name" value="PEP-util_enz_mobile_dom"/>
</dbReference>
<keyword evidence="12" id="KW-0460">Magnesium</keyword>
<name>C0QJH9_DESAH</name>
<keyword evidence="10" id="KW-0418">Kinase</keyword>
<dbReference type="GO" id="GO:0006094">
    <property type="term" value="P:gluconeogenesis"/>
    <property type="evidence" value="ECO:0007669"/>
    <property type="project" value="UniProtKB-UniPathway"/>
</dbReference>
<dbReference type="eggNOG" id="COG0574">
    <property type="taxonomic scope" value="Bacteria"/>
</dbReference>
<feature type="domain" description="PEP-utilising enzyme mobile" evidence="15">
    <location>
        <begin position="478"/>
        <end position="548"/>
    </location>
</feature>
<dbReference type="Proteomes" id="UP000000442">
    <property type="component" value="Chromosome"/>
</dbReference>
<gene>
    <name evidence="17" type="primary">ppsA3</name>
    <name evidence="17" type="ordered locus">HRM2_07180</name>
</gene>
<evidence type="ECO:0000259" key="16">
    <source>
        <dbReference type="Pfam" id="PF01326"/>
    </source>
</evidence>
<organism evidence="17 18">
    <name type="scientific">Desulforapulum autotrophicum (strain ATCC 43914 / DSM 3382 / VKM B-1955 / HRM2)</name>
    <name type="common">Desulfobacterium autotrophicum</name>
    <dbReference type="NCBI Taxonomy" id="177437"/>
    <lineage>
        <taxon>Bacteria</taxon>
        <taxon>Pseudomonadati</taxon>
        <taxon>Thermodesulfobacteriota</taxon>
        <taxon>Desulfobacteria</taxon>
        <taxon>Desulfobacterales</taxon>
        <taxon>Desulfobacteraceae</taxon>
        <taxon>Desulforapulum</taxon>
    </lineage>
</organism>
<keyword evidence="8" id="KW-0479">Metal-binding</keyword>
<dbReference type="InterPro" id="IPR006319">
    <property type="entry name" value="PEP_synth"/>
</dbReference>
<dbReference type="GO" id="GO:0046872">
    <property type="term" value="F:metal ion binding"/>
    <property type="evidence" value="ECO:0007669"/>
    <property type="project" value="UniProtKB-KW"/>
</dbReference>
<dbReference type="InterPro" id="IPR013815">
    <property type="entry name" value="ATP_grasp_subdomain_1"/>
</dbReference>
<evidence type="ECO:0000256" key="10">
    <source>
        <dbReference type="ARBA" id="ARBA00022777"/>
    </source>
</evidence>
<dbReference type="HOGENOM" id="CLU_011040_0_0_7"/>
<protein>
    <recommendedName>
        <fullName evidence="6">Phosphoenolpyruvate synthase</fullName>
        <ecNumber evidence="5">2.7.9.2</ecNumber>
    </recommendedName>
    <alternativeName>
        <fullName evidence="13">Pyruvate, water dikinase</fullName>
    </alternativeName>
</protein>
<dbReference type="Gene3D" id="3.30.1490.20">
    <property type="entry name" value="ATP-grasp fold, A domain"/>
    <property type="match status" value="1"/>
</dbReference>
<dbReference type="PANTHER" id="PTHR43030">
    <property type="entry name" value="PHOSPHOENOLPYRUVATE SYNTHASE"/>
    <property type="match status" value="1"/>
</dbReference>
<evidence type="ECO:0000256" key="9">
    <source>
        <dbReference type="ARBA" id="ARBA00022741"/>
    </source>
</evidence>
<dbReference type="EMBL" id="CP001087">
    <property type="protein sequence ID" value="ACN13832.1"/>
    <property type="molecule type" value="Genomic_DNA"/>
</dbReference>
<evidence type="ECO:0000259" key="15">
    <source>
        <dbReference type="Pfam" id="PF00391"/>
    </source>
</evidence>
<keyword evidence="9" id="KW-0547">Nucleotide-binding</keyword>
<evidence type="ECO:0000256" key="7">
    <source>
        <dbReference type="ARBA" id="ARBA00022679"/>
    </source>
</evidence>
<comment type="function">
    <text evidence="2">Catalyzes the phosphorylation of pyruvate to phosphoenolpyruvate.</text>
</comment>
<dbReference type="GO" id="GO:0005524">
    <property type="term" value="F:ATP binding"/>
    <property type="evidence" value="ECO:0007669"/>
    <property type="project" value="UniProtKB-KW"/>
</dbReference>
<dbReference type="SUPFAM" id="SSF52009">
    <property type="entry name" value="Phosphohistidine domain"/>
    <property type="match status" value="1"/>
</dbReference>
<dbReference type="Pfam" id="PF00391">
    <property type="entry name" value="PEP-utilizers"/>
    <property type="match status" value="1"/>
</dbReference>
<sequence>MSVQSKKNEVYAMDYDFRFKYETLRSLLDKNGNALQILSDLEADLNHMRHYDPRIKLPIQMLITKALLMAQELNLMTGNSYSELYEVLFRLRYQADGLFLDKTLDADAERSTAHKPFVVSLDPMATTASASELPPDPAVIGGKAFGIWQLGREFEDLTPPGFVVTTAAYNRIIQDNHLHDRIRLLLTDLDVIEDQDLFQSRTETIRRLIRESTVCKEIETAMVEQMELFEQRFSTRLWAVRSSAVCEDSVHSFAGQFDSELQIKKENCINAYLNVLAGRFTDRAVRYRTHHHFREVDTPMAVLFMPMVDAASAGVVHTCDTRNPDANTLVVSTVQGLANRMVTGEEQADTFMVAKGKEPLITQVMGAKEVKPAADGENPGTAGYIPQEKVLEIARIAMDVVDRFGHELDIEWAIDKTGKIRFLQARPLNITGDGTPASVRPTIKKESLPILARGITIFPGRAEGPLVFWTPGDKLSQIPEGAVVLVAHPRPELGAVLPKIAALLVMEGSPVGHLATLVREFSVPSIFRMGETAHNLLKKNTLSVNATERTVYDGVRWPGIRERVLARIARKNRQQKKSGPLYDLILALNLLDPDASSFKAGACRSVHDTLRFMHEMAVRTMFGFGDRQDRGWSKKSKKLVTDLPIKFQLIDLDNTIPEHLKKVTPENVASVPFKALWQGIMDKRLAWPERWEKQMRGMPSDFKETVLGGNRGPRRTSEKNYAILAGDYMNLNARFDYHYAMVDAMVGPGTEHNHVHFRFRGGGASDENRARRARFLERVLRQEGFGVDRSTDLVTAWFRRYPRKDSERALERLGLLMVCARQLDAVLKRDSDIKRYADYFANGEFKMFL</sequence>
<reference evidence="17 18" key="1">
    <citation type="journal article" date="2009" name="Environ. Microbiol.">
        <title>Genome sequence of Desulfobacterium autotrophicum HRM2, a marine sulfate reducer oxidizing organic carbon completely to carbon dioxide.</title>
        <authorList>
            <person name="Strittmatter A.W."/>
            <person name="Liesegang H."/>
            <person name="Rabus R."/>
            <person name="Decker I."/>
            <person name="Amann J."/>
            <person name="Andres S."/>
            <person name="Henne A."/>
            <person name="Fricke W.F."/>
            <person name="Martinez-Arias R."/>
            <person name="Bartels D."/>
            <person name="Goesmann A."/>
            <person name="Krause L."/>
            <person name="Puehler A."/>
            <person name="Klenk H.P."/>
            <person name="Richter M."/>
            <person name="Schuler M."/>
            <person name="Gloeckner F.O."/>
            <person name="Meyerdierks A."/>
            <person name="Gottschalk G."/>
            <person name="Amann R."/>
        </authorList>
    </citation>
    <scope>NUCLEOTIDE SEQUENCE [LARGE SCALE GENOMIC DNA]</scope>
    <source>
        <strain evidence="18">ATCC 43914 / DSM 3382 / HRM2</strain>
    </source>
</reference>